<protein>
    <submittedName>
        <fullName evidence="1">Uncharacterized protein</fullName>
    </submittedName>
</protein>
<reference evidence="1" key="2">
    <citation type="submission" date="2020-02" db="EMBL/GenBank/DDBJ databases">
        <authorList>
            <consortium name="NCBI Pathogen Detection Project"/>
        </authorList>
    </citation>
    <scope>NUCLEOTIDE SEQUENCE</scope>
    <source>
        <strain evidence="1">MA.NL_L1</strain>
    </source>
</reference>
<gene>
    <name evidence="1" type="ORF">G8V51_004278</name>
</gene>
<organism evidence="1">
    <name type="scientific">Salmonella enterica</name>
    <name type="common">Salmonella choleraesuis</name>
    <dbReference type="NCBI Taxonomy" id="28901"/>
    <lineage>
        <taxon>Bacteria</taxon>
        <taxon>Pseudomonadati</taxon>
        <taxon>Pseudomonadota</taxon>
        <taxon>Gammaproteobacteria</taxon>
        <taxon>Enterobacterales</taxon>
        <taxon>Enterobacteriaceae</taxon>
        <taxon>Salmonella</taxon>
    </lineage>
</organism>
<proteinExistence type="predicted"/>
<name>A0A758YNQ7_SALER</name>
<dbReference type="AlphaFoldDB" id="A0A758YNQ7"/>
<reference evidence="1" key="1">
    <citation type="journal article" date="2018" name="Genome Biol.">
        <title>SKESA: strategic k-mer extension for scrupulous assemblies.</title>
        <authorList>
            <person name="Souvorov A."/>
            <person name="Agarwala R."/>
            <person name="Lipman D.J."/>
        </authorList>
    </citation>
    <scope>NUCLEOTIDE SEQUENCE</scope>
    <source>
        <strain evidence="1">MA.NL_L1</strain>
    </source>
</reference>
<evidence type="ECO:0000313" key="1">
    <source>
        <dbReference type="EMBL" id="HAG1634237.1"/>
    </source>
</evidence>
<dbReference type="EMBL" id="DAAXMI010000034">
    <property type="protein sequence ID" value="HAG1634237.1"/>
    <property type="molecule type" value="Genomic_DNA"/>
</dbReference>
<sequence>MNIPMYFFDEIEAGHYQITECYRIGVVNKKWDVCPDLFMDILNPTREELFSHDLCFGQLPPPSPSERTSFPHLIRFIAGKIRHRCTGEVAELLAYRPGYVIPSQRGHSGNFIHKKPH</sequence>
<comment type="caution">
    <text evidence="1">The sequence shown here is derived from an EMBL/GenBank/DDBJ whole genome shotgun (WGS) entry which is preliminary data.</text>
</comment>
<accession>A0A758YNQ7</accession>